<organism evidence="3 4">
    <name type="scientific">Seminavis robusta</name>
    <dbReference type="NCBI Taxonomy" id="568900"/>
    <lineage>
        <taxon>Eukaryota</taxon>
        <taxon>Sar</taxon>
        <taxon>Stramenopiles</taxon>
        <taxon>Ochrophyta</taxon>
        <taxon>Bacillariophyta</taxon>
        <taxon>Bacillariophyceae</taxon>
        <taxon>Bacillariophycidae</taxon>
        <taxon>Naviculales</taxon>
        <taxon>Naviculaceae</taxon>
        <taxon>Seminavis</taxon>
    </lineage>
</organism>
<evidence type="ECO:0000259" key="1">
    <source>
        <dbReference type="Pfam" id="PF01370"/>
    </source>
</evidence>
<feature type="domain" description="NAD-dependent epimerase/dehydratase" evidence="1">
    <location>
        <begin position="47"/>
        <end position="290"/>
    </location>
</feature>
<dbReference type="InterPro" id="IPR013549">
    <property type="entry name" value="DUF1731"/>
</dbReference>
<dbReference type="EMBL" id="CAICTM010000072">
    <property type="protein sequence ID" value="CAB9500008.1"/>
    <property type="molecule type" value="Genomic_DNA"/>
</dbReference>
<evidence type="ECO:0000313" key="4">
    <source>
        <dbReference type="Proteomes" id="UP001153069"/>
    </source>
</evidence>
<dbReference type="InterPro" id="IPR010099">
    <property type="entry name" value="SDR39U1"/>
</dbReference>
<dbReference type="InterPro" id="IPR036291">
    <property type="entry name" value="NAD(P)-bd_dom_sf"/>
</dbReference>
<dbReference type="OrthoDB" id="276721at2759"/>
<gene>
    <name evidence="3" type="ORF">SEMRO_73_G040510.1</name>
</gene>
<proteinExistence type="predicted"/>
<dbReference type="Gene3D" id="3.40.50.720">
    <property type="entry name" value="NAD(P)-binding Rossmann-like Domain"/>
    <property type="match status" value="1"/>
</dbReference>
<keyword evidence="4" id="KW-1185">Reference proteome</keyword>
<dbReference type="AlphaFoldDB" id="A0A9N8H7R4"/>
<dbReference type="Pfam" id="PF08338">
    <property type="entry name" value="DUF1731"/>
    <property type="match status" value="1"/>
</dbReference>
<evidence type="ECO:0000313" key="3">
    <source>
        <dbReference type="EMBL" id="CAB9500008.1"/>
    </source>
</evidence>
<dbReference type="Pfam" id="PF01370">
    <property type="entry name" value="Epimerase"/>
    <property type="match status" value="1"/>
</dbReference>
<dbReference type="PANTHER" id="PTHR11092:SF0">
    <property type="entry name" value="EPIMERASE FAMILY PROTEIN SDR39U1"/>
    <property type="match status" value="1"/>
</dbReference>
<dbReference type="NCBIfam" id="TIGR01777">
    <property type="entry name" value="yfcH"/>
    <property type="match status" value="1"/>
</dbReference>
<name>A0A9N8H7R4_9STRA</name>
<dbReference type="InterPro" id="IPR001509">
    <property type="entry name" value="Epimerase_deHydtase"/>
</dbReference>
<feature type="domain" description="DUF1731" evidence="2">
    <location>
        <begin position="325"/>
        <end position="370"/>
    </location>
</feature>
<comment type="caution">
    <text evidence="3">The sequence shown here is derived from an EMBL/GenBank/DDBJ whole genome shotgun (WGS) entry which is preliminary data.</text>
</comment>
<protein>
    <submittedName>
        <fullName evidence="3">Epimerase family protein SDR39U1</fullName>
    </submittedName>
</protein>
<sequence length="376" mass="39847">MRGVNRLVLTAFAASRRAIQPTAGVRIQGSLMARAFSSSEQHYTIGLTGSGGLVGKAVLNEIRQRETLQGKPIRVICLVRGDKAEAPTGGDTLVWNPTGAAADDVLHPQAVAEMDAIVHLSGENVSTGLGPLGFLGIRPWTDQKKAEIVNSRVETTTALSKAVAAAADNKNKPKTFLVASGVGVYGDKFIGDSLEAADESANVDGVDGFLAHVSREWEGATEEAVKSGKHRVVNMRFGVVMSKKGGALQKLYPVFLLGGGGRIGGGQQYFSFISARDIARAILHTLETPSLEGPVNFCAPHPCTNLEFTKALGSVLRRPTILPFPGFAVNLLFGEMGEEMLLGGVRVVPSKLLDSGFEFLHPTINSALQSAMDEDI</sequence>
<evidence type="ECO:0000259" key="2">
    <source>
        <dbReference type="Pfam" id="PF08338"/>
    </source>
</evidence>
<dbReference type="SUPFAM" id="SSF51735">
    <property type="entry name" value="NAD(P)-binding Rossmann-fold domains"/>
    <property type="match status" value="1"/>
</dbReference>
<dbReference type="Proteomes" id="UP001153069">
    <property type="component" value="Unassembled WGS sequence"/>
</dbReference>
<dbReference type="PANTHER" id="PTHR11092">
    <property type="entry name" value="SUGAR NUCLEOTIDE EPIMERASE RELATED"/>
    <property type="match status" value="1"/>
</dbReference>
<reference evidence="3" key="1">
    <citation type="submission" date="2020-06" db="EMBL/GenBank/DDBJ databases">
        <authorList>
            <consortium name="Plant Systems Biology data submission"/>
        </authorList>
    </citation>
    <scope>NUCLEOTIDE SEQUENCE</scope>
    <source>
        <strain evidence="3">D6</strain>
    </source>
</reference>
<accession>A0A9N8H7R4</accession>